<dbReference type="Gene3D" id="3.40.50.720">
    <property type="entry name" value="NAD(P)-binding Rossmann-like Domain"/>
    <property type="match status" value="1"/>
</dbReference>
<dbReference type="EMBL" id="FNSL01000002">
    <property type="protein sequence ID" value="SEC14574.1"/>
    <property type="molecule type" value="Genomic_DNA"/>
</dbReference>
<dbReference type="PANTHER" id="PTHR43060">
    <property type="entry name" value="3-HYDROXYISOBUTYRATE DEHYDROGENASE-LIKE 1, MITOCHONDRIAL-RELATED"/>
    <property type="match status" value="1"/>
</dbReference>
<dbReference type="GO" id="GO:0051287">
    <property type="term" value="F:NAD binding"/>
    <property type="evidence" value="ECO:0007669"/>
    <property type="project" value="InterPro"/>
</dbReference>
<accession>A0A1H4Q4M3</accession>
<evidence type="ECO:0000259" key="5">
    <source>
        <dbReference type="Pfam" id="PF14833"/>
    </source>
</evidence>
<keyword evidence="7" id="KW-1185">Reference proteome</keyword>
<evidence type="ECO:0000256" key="2">
    <source>
        <dbReference type="ARBA" id="ARBA00023027"/>
    </source>
</evidence>
<dbReference type="InterPro" id="IPR013328">
    <property type="entry name" value="6PGD_dom2"/>
</dbReference>
<dbReference type="InterPro" id="IPR006115">
    <property type="entry name" value="6PGDH_NADP-bd"/>
</dbReference>
<evidence type="ECO:0000313" key="7">
    <source>
        <dbReference type="Proteomes" id="UP000199064"/>
    </source>
</evidence>
<dbReference type="PANTHER" id="PTHR43060:SF15">
    <property type="entry name" value="3-HYDROXYISOBUTYRATE DEHYDROGENASE-LIKE 1, MITOCHONDRIAL-RELATED"/>
    <property type="match status" value="1"/>
</dbReference>
<feature type="domain" description="6-phosphogluconate dehydrogenase NADP-binding" evidence="4">
    <location>
        <begin position="6"/>
        <end position="160"/>
    </location>
</feature>
<keyword evidence="2" id="KW-0520">NAD</keyword>
<dbReference type="Proteomes" id="UP000199064">
    <property type="component" value="Unassembled WGS sequence"/>
</dbReference>
<gene>
    <name evidence="6" type="ORF">SAMN05216452_3930</name>
</gene>
<dbReference type="InterPro" id="IPR036291">
    <property type="entry name" value="NAD(P)-bd_dom_sf"/>
</dbReference>
<dbReference type="Pfam" id="PF14833">
    <property type="entry name" value="NAD_binding_11"/>
    <property type="match status" value="1"/>
</dbReference>
<dbReference type="GO" id="GO:0050661">
    <property type="term" value="F:NADP binding"/>
    <property type="evidence" value="ECO:0007669"/>
    <property type="project" value="InterPro"/>
</dbReference>
<protein>
    <submittedName>
        <fullName evidence="6">2-hydroxy-3-oxopropionate reductase</fullName>
    </submittedName>
</protein>
<name>A0A1H4Q4M3_9HYPH</name>
<keyword evidence="1" id="KW-0560">Oxidoreductase</keyword>
<dbReference type="InterPro" id="IPR008927">
    <property type="entry name" value="6-PGluconate_DH-like_C_sf"/>
</dbReference>
<evidence type="ECO:0000259" key="4">
    <source>
        <dbReference type="Pfam" id="PF03446"/>
    </source>
</evidence>
<sequence length="307" mass="31986">MSIKNVTVIGTGIMGAPMARNIARAGFSLTVWNRTRAKAEALSDVATVVDDPRSAVASADAVVTMVDNSPIVTQIYFGENGIVEAAPKGALFIDMSSIQPAVARDHADALSKTGHRHLDAPVSGGEKGAIEATLAIMAGGEASDFAEAETLLSAMGRATHVGVHGAGQVAKLANQVIVAVTIGAVSEAMLLAQEGGCDPAALRDALMGGFATSRILELHGERMVERNFVPGGPLELQLKDLENALEVARSAGLSLPLTEKTRDAFHTLAHEMKMGRHDHAAYLLWLEAINSGKRLGTGETSAPPLKA</sequence>
<proteinExistence type="predicted"/>
<dbReference type="GO" id="GO:0016491">
    <property type="term" value="F:oxidoreductase activity"/>
    <property type="evidence" value="ECO:0007669"/>
    <property type="project" value="UniProtKB-KW"/>
</dbReference>
<reference evidence="7" key="1">
    <citation type="submission" date="2016-10" db="EMBL/GenBank/DDBJ databases">
        <authorList>
            <person name="Varghese N."/>
            <person name="Submissions S."/>
        </authorList>
    </citation>
    <scope>NUCLEOTIDE SEQUENCE [LARGE SCALE GENOMIC DNA]</scope>
    <source>
        <strain evidence="7">ES.061</strain>
    </source>
</reference>
<dbReference type="AlphaFoldDB" id="A0A1H4Q4M3"/>
<dbReference type="Gene3D" id="1.10.1040.10">
    <property type="entry name" value="N-(1-d-carboxylethyl)-l-norvaline Dehydrogenase, domain 2"/>
    <property type="match status" value="1"/>
</dbReference>
<organism evidence="6 7">
    <name type="scientific">Nitratireductor aquibiodomus</name>
    <dbReference type="NCBI Taxonomy" id="204799"/>
    <lineage>
        <taxon>Bacteria</taxon>
        <taxon>Pseudomonadati</taxon>
        <taxon>Pseudomonadota</taxon>
        <taxon>Alphaproteobacteria</taxon>
        <taxon>Hyphomicrobiales</taxon>
        <taxon>Phyllobacteriaceae</taxon>
        <taxon>Nitratireductor</taxon>
    </lineage>
</organism>
<feature type="domain" description="3-hydroxyisobutyrate dehydrogenase-like NAD-binding" evidence="5">
    <location>
        <begin position="165"/>
        <end position="283"/>
    </location>
</feature>
<dbReference type="Pfam" id="PF03446">
    <property type="entry name" value="NAD_binding_2"/>
    <property type="match status" value="1"/>
</dbReference>
<evidence type="ECO:0000313" key="6">
    <source>
        <dbReference type="EMBL" id="SEC14574.1"/>
    </source>
</evidence>
<dbReference type="RefSeq" id="WP_025029379.1">
    <property type="nucleotide sequence ID" value="NZ_FNSL01000002.1"/>
</dbReference>
<dbReference type="InterPro" id="IPR029154">
    <property type="entry name" value="HIBADH-like_NADP-bd"/>
</dbReference>
<dbReference type="InterPro" id="IPR015815">
    <property type="entry name" value="HIBADH-related"/>
</dbReference>
<feature type="active site" evidence="3">
    <location>
        <position position="171"/>
    </location>
</feature>
<dbReference type="PIRSF" id="PIRSF000103">
    <property type="entry name" value="HIBADH"/>
    <property type="match status" value="1"/>
</dbReference>
<evidence type="ECO:0000256" key="3">
    <source>
        <dbReference type="PIRSR" id="PIRSR000103-1"/>
    </source>
</evidence>
<dbReference type="SUPFAM" id="SSF48179">
    <property type="entry name" value="6-phosphogluconate dehydrogenase C-terminal domain-like"/>
    <property type="match status" value="1"/>
</dbReference>
<evidence type="ECO:0000256" key="1">
    <source>
        <dbReference type="ARBA" id="ARBA00023002"/>
    </source>
</evidence>
<dbReference type="SUPFAM" id="SSF51735">
    <property type="entry name" value="NAD(P)-binding Rossmann-fold domains"/>
    <property type="match status" value="1"/>
</dbReference>